<accession>A0A844D1R0</accession>
<evidence type="ECO:0000313" key="8">
    <source>
        <dbReference type="Proteomes" id="UP000564704"/>
    </source>
</evidence>
<protein>
    <submittedName>
        <fullName evidence="7">Lysophospholipid acyltransferase family protein</fullName>
    </submittedName>
</protein>
<evidence type="ECO:0000256" key="2">
    <source>
        <dbReference type="ARBA" id="ARBA00022475"/>
    </source>
</evidence>
<name>A0A844D1R0_9RHOB</name>
<sequence>MSDQSQPEHIPLRERLTGAALYAPIVLSRTLPYRWRIPMAGWLTSRVLAPLAGYNKRVRENLAYACPDLPSDETKRLSLEVTNNAGRNMMELYSPEFRDHVRRTPVEGPGLPLIEKARAEGRPILFVTGHFGSINATRVAMIEMGFPMGVFYRPMANRPFNTHYVKAMARISEPLFEQGRRGMLQMVKRLRSGGCVGILSDLNAHDGVPLEFFDKPALTSLATAEMALKYGTPLVPVWAIREANGLDFRIIVEDEIPASDAVTMTREFNARLETMILQHMGQWFWIHRRWKDGTGPLADRGARHLAVLEGSIED</sequence>
<dbReference type="Pfam" id="PF03279">
    <property type="entry name" value="Lip_A_acyltrans"/>
    <property type="match status" value="1"/>
</dbReference>
<dbReference type="PANTHER" id="PTHR30606">
    <property type="entry name" value="LIPID A BIOSYNTHESIS LAUROYL ACYLTRANSFERASE"/>
    <property type="match status" value="1"/>
</dbReference>
<evidence type="ECO:0000256" key="4">
    <source>
        <dbReference type="ARBA" id="ARBA00022679"/>
    </source>
</evidence>
<gene>
    <name evidence="7" type="ORF">FDP25_15015</name>
</gene>
<dbReference type="OrthoDB" id="9801955at2"/>
<evidence type="ECO:0000256" key="3">
    <source>
        <dbReference type="ARBA" id="ARBA00022519"/>
    </source>
</evidence>
<evidence type="ECO:0000256" key="1">
    <source>
        <dbReference type="ARBA" id="ARBA00004533"/>
    </source>
</evidence>
<dbReference type="AlphaFoldDB" id="A0A844D1R0"/>
<keyword evidence="2" id="KW-1003">Cell membrane</keyword>
<evidence type="ECO:0000256" key="5">
    <source>
        <dbReference type="ARBA" id="ARBA00023136"/>
    </source>
</evidence>
<reference evidence="7 8" key="1">
    <citation type="submission" date="2019-05" db="EMBL/GenBank/DDBJ databases">
        <title>Roseovarius bejariae sp. nov., a moderately halophylic bacterium isolated from a saline soil in Rambla Salada (Murcia).</title>
        <authorList>
            <person name="Castro D.J."/>
            <person name="Gomez-Altuve A."/>
            <person name="Reina J.C."/>
            <person name="Rodriguez M."/>
            <person name="Sampedro I."/>
            <person name="Llamas I."/>
            <person name="Martinez-Checa F."/>
        </authorList>
    </citation>
    <scope>NUCLEOTIDE SEQUENCE [LARGE SCALE GENOMIC DNA]</scope>
    <source>
        <strain evidence="7 8">A21</strain>
    </source>
</reference>
<organism evidence="7 8">
    <name type="scientific">Roseovarius bejariae</name>
    <dbReference type="NCBI Taxonomy" id="2576383"/>
    <lineage>
        <taxon>Bacteria</taxon>
        <taxon>Pseudomonadati</taxon>
        <taxon>Pseudomonadota</taxon>
        <taxon>Alphaproteobacteria</taxon>
        <taxon>Rhodobacterales</taxon>
        <taxon>Roseobacteraceae</taxon>
        <taxon>Roseovarius</taxon>
    </lineage>
</organism>
<dbReference type="GO" id="GO:0005886">
    <property type="term" value="C:plasma membrane"/>
    <property type="evidence" value="ECO:0007669"/>
    <property type="project" value="UniProtKB-SubCell"/>
</dbReference>
<dbReference type="Proteomes" id="UP000564704">
    <property type="component" value="Unassembled WGS sequence"/>
</dbReference>
<keyword evidence="3" id="KW-0997">Cell inner membrane</keyword>
<dbReference type="GO" id="GO:0016746">
    <property type="term" value="F:acyltransferase activity"/>
    <property type="evidence" value="ECO:0007669"/>
    <property type="project" value="UniProtKB-KW"/>
</dbReference>
<dbReference type="EMBL" id="SZWE01000002">
    <property type="protein sequence ID" value="MRU16750.1"/>
    <property type="molecule type" value="Genomic_DNA"/>
</dbReference>
<dbReference type="RefSeq" id="WP_154154151.1">
    <property type="nucleotide sequence ID" value="NZ_SZWE01000002.1"/>
</dbReference>
<comment type="caution">
    <text evidence="7">The sequence shown here is derived from an EMBL/GenBank/DDBJ whole genome shotgun (WGS) entry which is preliminary data.</text>
</comment>
<dbReference type="GO" id="GO:0009247">
    <property type="term" value="P:glycolipid biosynthetic process"/>
    <property type="evidence" value="ECO:0007669"/>
    <property type="project" value="UniProtKB-ARBA"/>
</dbReference>
<evidence type="ECO:0000313" key="7">
    <source>
        <dbReference type="EMBL" id="MRU16750.1"/>
    </source>
</evidence>
<dbReference type="InterPro" id="IPR004960">
    <property type="entry name" value="LipA_acyltrans"/>
</dbReference>
<keyword evidence="8" id="KW-1185">Reference proteome</keyword>
<dbReference type="CDD" id="cd07984">
    <property type="entry name" value="LPLAT_LABLAT-like"/>
    <property type="match status" value="1"/>
</dbReference>
<dbReference type="PANTHER" id="PTHR30606:SF10">
    <property type="entry name" value="PHOSPHATIDYLINOSITOL MANNOSIDE ACYLTRANSFERASE"/>
    <property type="match status" value="1"/>
</dbReference>
<evidence type="ECO:0000256" key="6">
    <source>
        <dbReference type="ARBA" id="ARBA00023315"/>
    </source>
</evidence>
<proteinExistence type="predicted"/>
<keyword evidence="6 7" id="KW-0012">Acyltransferase</keyword>
<keyword evidence="4 7" id="KW-0808">Transferase</keyword>
<comment type="subcellular location">
    <subcellularLocation>
        <location evidence="1">Cell inner membrane</location>
    </subcellularLocation>
</comment>
<keyword evidence="5" id="KW-0472">Membrane</keyword>